<gene>
    <name evidence="3" type="ORF">KUTeg_007416</name>
</gene>
<feature type="domain" description="Temptin Cys/Cys disulfide" evidence="2">
    <location>
        <begin position="22"/>
        <end position="117"/>
    </location>
</feature>
<accession>A0ABQ9FGI1</accession>
<evidence type="ECO:0000313" key="3">
    <source>
        <dbReference type="EMBL" id="KAJ8315266.1"/>
    </source>
</evidence>
<dbReference type="InterPro" id="IPR055313">
    <property type="entry name" value="Temptin-like"/>
</dbReference>
<reference evidence="3 4" key="1">
    <citation type="submission" date="2022-12" db="EMBL/GenBank/DDBJ databases">
        <title>Chromosome-level genome of Tegillarca granosa.</title>
        <authorList>
            <person name="Kim J."/>
        </authorList>
    </citation>
    <scope>NUCLEOTIDE SEQUENCE [LARGE SCALE GENOMIC DNA]</scope>
    <source>
        <strain evidence="3">Teg-2019</strain>
        <tissue evidence="3">Adductor muscle</tissue>
    </source>
</reference>
<dbReference type="Pfam" id="PF24784">
    <property type="entry name" value="Temptin_C"/>
    <property type="match status" value="1"/>
</dbReference>
<dbReference type="PANTHER" id="PTHR34737:SF2">
    <property type="entry name" value="EF-HAND DOMAIN-CONTAINING PROTEIN"/>
    <property type="match status" value="1"/>
</dbReference>
<evidence type="ECO:0000256" key="1">
    <source>
        <dbReference type="SAM" id="SignalP"/>
    </source>
</evidence>
<protein>
    <recommendedName>
        <fullName evidence="2">Temptin Cys/Cys disulfide domain-containing protein</fullName>
    </recommendedName>
</protein>
<sequence length="165" mass="18852">MHNTMKVLVFVACLMSVCFSFPGIRDFIPNGYTVPNPCKRGTGNSIWPGVGHSNIYGRGQLNQFGMDFMDEFYTYTERLCNKDSDGDGKSNGEELGDPNCTWYYSSSQTLEPAIGHPVYSFLETQLRHLRFLNDQNASRVICRICEPMDDKKCKRKNKKLKITEK</sequence>
<dbReference type="EMBL" id="JARBDR010000337">
    <property type="protein sequence ID" value="KAJ8315266.1"/>
    <property type="molecule type" value="Genomic_DNA"/>
</dbReference>
<proteinExistence type="predicted"/>
<keyword evidence="4" id="KW-1185">Reference proteome</keyword>
<evidence type="ECO:0000313" key="4">
    <source>
        <dbReference type="Proteomes" id="UP001217089"/>
    </source>
</evidence>
<feature type="chain" id="PRO_5046458223" description="Temptin Cys/Cys disulfide domain-containing protein" evidence="1">
    <location>
        <begin position="21"/>
        <end position="165"/>
    </location>
</feature>
<dbReference type="Proteomes" id="UP001217089">
    <property type="component" value="Unassembled WGS sequence"/>
</dbReference>
<keyword evidence="1" id="KW-0732">Signal</keyword>
<dbReference type="InterPro" id="IPR057626">
    <property type="entry name" value="S-S_Temptin"/>
</dbReference>
<feature type="signal peptide" evidence="1">
    <location>
        <begin position="1"/>
        <end position="20"/>
    </location>
</feature>
<dbReference type="PANTHER" id="PTHR34737">
    <property type="entry name" value="EF-HAND DOMAIN-CONTAINING PROTEIN"/>
    <property type="match status" value="1"/>
</dbReference>
<comment type="caution">
    <text evidence="3">The sequence shown here is derived from an EMBL/GenBank/DDBJ whole genome shotgun (WGS) entry which is preliminary data.</text>
</comment>
<evidence type="ECO:0000259" key="2">
    <source>
        <dbReference type="Pfam" id="PF24784"/>
    </source>
</evidence>
<organism evidence="3 4">
    <name type="scientific">Tegillarca granosa</name>
    <name type="common">Malaysian cockle</name>
    <name type="synonym">Anadara granosa</name>
    <dbReference type="NCBI Taxonomy" id="220873"/>
    <lineage>
        <taxon>Eukaryota</taxon>
        <taxon>Metazoa</taxon>
        <taxon>Spiralia</taxon>
        <taxon>Lophotrochozoa</taxon>
        <taxon>Mollusca</taxon>
        <taxon>Bivalvia</taxon>
        <taxon>Autobranchia</taxon>
        <taxon>Pteriomorphia</taxon>
        <taxon>Arcoida</taxon>
        <taxon>Arcoidea</taxon>
        <taxon>Arcidae</taxon>
        <taxon>Tegillarca</taxon>
    </lineage>
</organism>
<name>A0ABQ9FGI1_TEGGR</name>